<sequence>TKKIYNLMDRIVKEQQQQQQAAQAARERTRTDTSTVVGNLSDMVVSSANHDVALAFGNQQRIEELEAAVLSGAQTLAGSTKKWLGLVAQLHAALKELGGVDDWARAIDADVALIVSSSSKNA</sequence>
<dbReference type="AlphaFoldDB" id="A0AAD5XD88"/>
<dbReference type="InterPro" id="IPR009395">
    <property type="entry name" value="BLOC1S1"/>
</dbReference>
<protein>
    <recommendedName>
        <fullName evidence="2">Biogenesis of lysosome-related organelles complex 1 subunit 1</fullName>
    </recommendedName>
</protein>
<evidence type="ECO:0000256" key="2">
    <source>
        <dbReference type="ARBA" id="ARBA00019577"/>
    </source>
</evidence>
<keyword evidence="4" id="KW-1185">Reference proteome</keyword>
<accession>A0AAD5XD88</accession>
<dbReference type="Proteomes" id="UP001211907">
    <property type="component" value="Unassembled WGS sequence"/>
</dbReference>
<dbReference type="Pfam" id="PF06320">
    <property type="entry name" value="GCN5L1"/>
    <property type="match status" value="1"/>
</dbReference>
<gene>
    <name evidence="3" type="ORF">HK100_011428</name>
</gene>
<evidence type="ECO:0000313" key="3">
    <source>
        <dbReference type="EMBL" id="KAJ3123965.1"/>
    </source>
</evidence>
<proteinExistence type="inferred from homology"/>
<evidence type="ECO:0000313" key="4">
    <source>
        <dbReference type="Proteomes" id="UP001211907"/>
    </source>
</evidence>
<dbReference type="EMBL" id="JADGJH010000704">
    <property type="protein sequence ID" value="KAJ3123965.1"/>
    <property type="molecule type" value="Genomic_DNA"/>
</dbReference>
<evidence type="ECO:0000256" key="1">
    <source>
        <dbReference type="ARBA" id="ARBA00007133"/>
    </source>
</evidence>
<feature type="non-terminal residue" evidence="3">
    <location>
        <position position="122"/>
    </location>
</feature>
<dbReference type="GO" id="GO:0031083">
    <property type="term" value="C:BLOC-1 complex"/>
    <property type="evidence" value="ECO:0007669"/>
    <property type="project" value="InterPro"/>
</dbReference>
<dbReference type="GO" id="GO:0016197">
    <property type="term" value="P:endosomal transport"/>
    <property type="evidence" value="ECO:0007669"/>
    <property type="project" value="TreeGrafter"/>
</dbReference>
<dbReference type="PANTHER" id="PTHR13073">
    <property type="entry name" value="BLOC-1 COMPLEX SUBUNIT 1"/>
    <property type="match status" value="1"/>
</dbReference>
<dbReference type="PANTHER" id="PTHR13073:SF0">
    <property type="entry name" value="BIOGENESIS OF LYSOSOME-RELATED ORGANELLES COMPLEX 1 SUBUNIT 1"/>
    <property type="match status" value="1"/>
</dbReference>
<organism evidence="3 4">
    <name type="scientific">Physocladia obscura</name>
    <dbReference type="NCBI Taxonomy" id="109957"/>
    <lineage>
        <taxon>Eukaryota</taxon>
        <taxon>Fungi</taxon>
        <taxon>Fungi incertae sedis</taxon>
        <taxon>Chytridiomycota</taxon>
        <taxon>Chytridiomycota incertae sedis</taxon>
        <taxon>Chytridiomycetes</taxon>
        <taxon>Chytridiales</taxon>
        <taxon>Chytriomycetaceae</taxon>
        <taxon>Physocladia</taxon>
    </lineage>
</organism>
<comment type="caution">
    <text evidence="3">The sequence shown here is derived from an EMBL/GenBank/DDBJ whole genome shotgun (WGS) entry which is preliminary data.</text>
</comment>
<comment type="similarity">
    <text evidence="1">Belongs to the BLOC1S1 family.</text>
</comment>
<name>A0AAD5XD88_9FUNG</name>
<reference evidence="3" key="1">
    <citation type="submission" date="2020-05" db="EMBL/GenBank/DDBJ databases">
        <title>Phylogenomic resolution of chytrid fungi.</title>
        <authorList>
            <person name="Stajich J.E."/>
            <person name="Amses K."/>
            <person name="Simmons R."/>
            <person name="Seto K."/>
            <person name="Myers J."/>
            <person name="Bonds A."/>
            <person name="Quandt C.A."/>
            <person name="Barry K."/>
            <person name="Liu P."/>
            <person name="Grigoriev I."/>
            <person name="Longcore J.E."/>
            <person name="James T.Y."/>
        </authorList>
    </citation>
    <scope>NUCLEOTIDE SEQUENCE</scope>
    <source>
        <strain evidence="3">JEL0513</strain>
    </source>
</reference>